<dbReference type="GeneID" id="110773841"/>
<dbReference type="Pfam" id="PF02298">
    <property type="entry name" value="Cu_bind_like"/>
    <property type="match status" value="1"/>
</dbReference>
<keyword evidence="1" id="KW-1015">Disulfide bond</keyword>
<keyword evidence="5" id="KW-0732">Signal</keyword>
<feature type="region of interest" description="Disordered" evidence="3">
    <location>
        <begin position="141"/>
        <end position="195"/>
    </location>
</feature>
<gene>
    <name evidence="8" type="primary">LOC110773841</name>
</gene>
<dbReference type="Gramene" id="Pav_sc0003054.1_g180.1.mk:mrna">
    <property type="protein sequence ID" value="Pav_sc0003054.1_g180.1.mk:mrna"/>
    <property type="gene ID" value="Pav_sc0003054.1_g180.1.mk"/>
</dbReference>
<dbReference type="PANTHER" id="PTHR33021">
    <property type="entry name" value="BLUE COPPER PROTEIN"/>
    <property type="match status" value="1"/>
</dbReference>
<dbReference type="PANTHER" id="PTHR33021:SF288">
    <property type="entry name" value="OS03G0648500 PROTEIN"/>
    <property type="match status" value="1"/>
</dbReference>
<sequence length="227" mass="24461">MAVQREFCIILAVMVVVLVVPSNGCSQNGSRGVRYSVGDAFWAIPPIVDYYSKWSSNHFFKIGDSLVFDFEAGRFNVLQVTKQEYDSCTAYKPLKIFNSGPVNIPLREKGVFYYMCNISNYCSLGQKISIAVNECPCATPSPSPSSPPRASPPLVPPSSSPHIPALPPSPDNSQPPYVQVTSPAPSTVDNGSPEGPSNSAALIHKGVLLGWLSQLVLLLIFGVVWGS</sequence>
<dbReference type="Proteomes" id="UP000515124">
    <property type="component" value="Unplaced"/>
</dbReference>
<dbReference type="GO" id="GO:0005886">
    <property type="term" value="C:plasma membrane"/>
    <property type="evidence" value="ECO:0007669"/>
    <property type="project" value="TreeGrafter"/>
</dbReference>
<feature type="transmembrane region" description="Helical" evidence="4">
    <location>
        <begin position="208"/>
        <end position="226"/>
    </location>
</feature>
<keyword evidence="4" id="KW-0812">Transmembrane</keyword>
<keyword evidence="4" id="KW-0472">Membrane</keyword>
<protein>
    <submittedName>
        <fullName evidence="8">Cucumber peeling cupredoxin-like</fullName>
    </submittedName>
</protein>
<feature type="chain" id="PRO_5027966879" evidence="5">
    <location>
        <begin position="27"/>
        <end position="227"/>
    </location>
</feature>
<evidence type="ECO:0000256" key="5">
    <source>
        <dbReference type="SAM" id="SignalP"/>
    </source>
</evidence>
<dbReference type="AlphaFoldDB" id="A0A6P5U1U9"/>
<accession>A0A6P5U1U9</accession>
<dbReference type="KEGG" id="pavi:110773841"/>
<dbReference type="Gene3D" id="2.60.40.420">
    <property type="entry name" value="Cupredoxins - blue copper proteins"/>
    <property type="match status" value="1"/>
</dbReference>
<evidence type="ECO:0000256" key="2">
    <source>
        <dbReference type="ARBA" id="ARBA00023180"/>
    </source>
</evidence>
<organism evidence="7 8">
    <name type="scientific">Prunus avium</name>
    <name type="common">Cherry</name>
    <name type="synonym">Cerasus avium</name>
    <dbReference type="NCBI Taxonomy" id="42229"/>
    <lineage>
        <taxon>Eukaryota</taxon>
        <taxon>Viridiplantae</taxon>
        <taxon>Streptophyta</taxon>
        <taxon>Embryophyta</taxon>
        <taxon>Tracheophyta</taxon>
        <taxon>Spermatophyta</taxon>
        <taxon>Magnoliopsida</taxon>
        <taxon>eudicotyledons</taxon>
        <taxon>Gunneridae</taxon>
        <taxon>Pentapetalae</taxon>
        <taxon>rosids</taxon>
        <taxon>fabids</taxon>
        <taxon>Rosales</taxon>
        <taxon>Rosaceae</taxon>
        <taxon>Amygdaloideae</taxon>
        <taxon>Amygdaleae</taxon>
        <taxon>Prunus</taxon>
    </lineage>
</organism>
<reference evidence="8" key="1">
    <citation type="submission" date="2025-08" db="UniProtKB">
        <authorList>
            <consortium name="RefSeq"/>
        </authorList>
    </citation>
    <scope>IDENTIFICATION</scope>
</reference>
<evidence type="ECO:0000259" key="6">
    <source>
        <dbReference type="PROSITE" id="PS51485"/>
    </source>
</evidence>
<dbReference type="InterPro" id="IPR008972">
    <property type="entry name" value="Cupredoxin"/>
</dbReference>
<keyword evidence="2" id="KW-0325">Glycoprotein</keyword>
<evidence type="ECO:0000256" key="4">
    <source>
        <dbReference type="SAM" id="Phobius"/>
    </source>
</evidence>
<dbReference type="PROSITE" id="PS51485">
    <property type="entry name" value="PHYTOCYANIN"/>
    <property type="match status" value="1"/>
</dbReference>
<proteinExistence type="predicted"/>
<feature type="compositionally biased region" description="Pro residues" evidence="3">
    <location>
        <begin position="141"/>
        <end position="170"/>
    </location>
</feature>
<keyword evidence="4" id="KW-1133">Transmembrane helix</keyword>
<dbReference type="FunFam" id="2.60.40.420:FF:000034">
    <property type="entry name" value="Cupredoxin superfamily protein"/>
    <property type="match status" value="1"/>
</dbReference>
<feature type="signal peptide" evidence="5">
    <location>
        <begin position="1"/>
        <end position="26"/>
    </location>
</feature>
<dbReference type="GO" id="GO:0009055">
    <property type="term" value="F:electron transfer activity"/>
    <property type="evidence" value="ECO:0007669"/>
    <property type="project" value="InterPro"/>
</dbReference>
<dbReference type="RefSeq" id="XP_021834053.1">
    <property type="nucleotide sequence ID" value="XM_021978361.1"/>
</dbReference>
<evidence type="ECO:0000313" key="8">
    <source>
        <dbReference type="RefSeq" id="XP_021834053.1"/>
    </source>
</evidence>
<feature type="domain" description="Phytocyanin" evidence="6">
    <location>
        <begin position="33"/>
        <end position="134"/>
    </location>
</feature>
<dbReference type="InterPro" id="IPR003245">
    <property type="entry name" value="Phytocyanin_dom"/>
</dbReference>
<dbReference type="SUPFAM" id="SSF49503">
    <property type="entry name" value="Cupredoxins"/>
    <property type="match status" value="1"/>
</dbReference>
<evidence type="ECO:0000256" key="1">
    <source>
        <dbReference type="ARBA" id="ARBA00023157"/>
    </source>
</evidence>
<name>A0A6P5U1U9_PRUAV</name>
<evidence type="ECO:0000256" key="3">
    <source>
        <dbReference type="SAM" id="MobiDB-lite"/>
    </source>
</evidence>
<dbReference type="CDD" id="cd13920">
    <property type="entry name" value="Stellacyanin"/>
    <property type="match status" value="1"/>
</dbReference>
<feature type="compositionally biased region" description="Polar residues" evidence="3">
    <location>
        <begin position="171"/>
        <end position="195"/>
    </location>
</feature>
<dbReference type="InterPro" id="IPR039391">
    <property type="entry name" value="Phytocyanin-like"/>
</dbReference>
<keyword evidence="7" id="KW-1185">Reference proteome</keyword>
<evidence type="ECO:0000313" key="7">
    <source>
        <dbReference type="Proteomes" id="UP000515124"/>
    </source>
</evidence>